<dbReference type="Proteomes" id="UP001066276">
    <property type="component" value="Chromosome 6"/>
</dbReference>
<gene>
    <name evidence="1" type="ORF">NDU88_002399</name>
</gene>
<proteinExistence type="predicted"/>
<comment type="caution">
    <text evidence="1">The sequence shown here is derived from an EMBL/GenBank/DDBJ whole genome shotgun (WGS) entry which is preliminary data.</text>
</comment>
<evidence type="ECO:0000313" key="1">
    <source>
        <dbReference type="EMBL" id="KAJ1135970.1"/>
    </source>
</evidence>
<name>A0AAV7Q9S7_PLEWA</name>
<organism evidence="1 2">
    <name type="scientific">Pleurodeles waltl</name>
    <name type="common">Iberian ribbed newt</name>
    <dbReference type="NCBI Taxonomy" id="8319"/>
    <lineage>
        <taxon>Eukaryota</taxon>
        <taxon>Metazoa</taxon>
        <taxon>Chordata</taxon>
        <taxon>Craniata</taxon>
        <taxon>Vertebrata</taxon>
        <taxon>Euteleostomi</taxon>
        <taxon>Amphibia</taxon>
        <taxon>Batrachia</taxon>
        <taxon>Caudata</taxon>
        <taxon>Salamandroidea</taxon>
        <taxon>Salamandridae</taxon>
        <taxon>Pleurodelinae</taxon>
        <taxon>Pleurodeles</taxon>
    </lineage>
</organism>
<dbReference type="EMBL" id="JANPWB010000010">
    <property type="protein sequence ID" value="KAJ1135970.1"/>
    <property type="molecule type" value="Genomic_DNA"/>
</dbReference>
<sequence>MSSEALVQEAVQLLQQVGCMDVLCEGALAVWACSPLRCSRSLGPQQEKGVKWRDLGEPSAALRLRGEVKAGPRAASRISYLEHWRSQGGLRKFLRDCGTVGVCTHRRHDPEETTS</sequence>
<evidence type="ECO:0000313" key="2">
    <source>
        <dbReference type="Proteomes" id="UP001066276"/>
    </source>
</evidence>
<dbReference type="AlphaFoldDB" id="A0AAV7Q9S7"/>
<protein>
    <submittedName>
        <fullName evidence="1">Uncharacterized protein</fullName>
    </submittedName>
</protein>
<reference evidence="1" key="1">
    <citation type="journal article" date="2022" name="bioRxiv">
        <title>Sequencing and chromosome-scale assembly of the giantPleurodeles waltlgenome.</title>
        <authorList>
            <person name="Brown T."/>
            <person name="Elewa A."/>
            <person name="Iarovenko S."/>
            <person name="Subramanian E."/>
            <person name="Araus A.J."/>
            <person name="Petzold A."/>
            <person name="Susuki M."/>
            <person name="Suzuki K.-i.T."/>
            <person name="Hayashi T."/>
            <person name="Toyoda A."/>
            <person name="Oliveira C."/>
            <person name="Osipova E."/>
            <person name="Leigh N.D."/>
            <person name="Simon A."/>
            <person name="Yun M.H."/>
        </authorList>
    </citation>
    <scope>NUCLEOTIDE SEQUENCE</scope>
    <source>
        <strain evidence="1">20211129_DDA</strain>
        <tissue evidence="1">Liver</tissue>
    </source>
</reference>
<keyword evidence="2" id="KW-1185">Reference proteome</keyword>
<accession>A0AAV7Q9S7</accession>